<accession>A0ABY7EAZ0</accession>
<keyword evidence="2" id="KW-1185">Reference proteome</keyword>
<dbReference type="Proteomes" id="UP001164746">
    <property type="component" value="Chromosome 5"/>
</dbReference>
<protein>
    <submittedName>
        <fullName evidence="1">Uncharacterized protein</fullName>
    </submittedName>
</protein>
<evidence type="ECO:0000313" key="1">
    <source>
        <dbReference type="EMBL" id="WAR06279.1"/>
    </source>
</evidence>
<evidence type="ECO:0000313" key="2">
    <source>
        <dbReference type="Proteomes" id="UP001164746"/>
    </source>
</evidence>
<proteinExistence type="predicted"/>
<reference evidence="1" key="1">
    <citation type="submission" date="2022-11" db="EMBL/GenBank/DDBJ databases">
        <title>Centuries of genome instability and evolution in soft-shell clam transmissible cancer (bioRxiv).</title>
        <authorList>
            <person name="Hart S.F.M."/>
            <person name="Yonemitsu M.A."/>
            <person name="Giersch R.M."/>
            <person name="Beal B.F."/>
            <person name="Arriagada G."/>
            <person name="Davis B.W."/>
            <person name="Ostrander E.A."/>
            <person name="Goff S.P."/>
            <person name="Metzger M.J."/>
        </authorList>
    </citation>
    <scope>NUCLEOTIDE SEQUENCE</scope>
    <source>
        <strain evidence="1">MELC-2E11</strain>
        <tissue evidence="1">Siphon/mantle</tissue>
    </source>
</reference>
<organism evidence="1 2">
    <name type="scientific">Mya arenaria</name>
    <name type="common">Soft-shell clam</name>
    <dbReference type="NCBI Taxonomy" id="6604"/>
    <lineage>
        <taxon>Eukaryota</taxon>
        <taxon>Metazoa</taxon>
        <taxon>Spiralia</taxon>
        <taxon>Lophotrochozoa</taxon>
        <taxon>Mollusca</taxon>
        <taxon>Bivalvia</taxon>
        <taxon>Autobranchia</taxon>
        <taxon>Heteroconchia</taxon>
        <taxon>Euheterodonta</taxon>
        <taxon>Imparidentia</taxon>
        <taxon>Neoheterodontei</taxon>
        <taxon>Myida</taxon>
        <taxon>Myoidea</taxon>
        <taxon>Myidae</taxon>
        <taxon>Mya</taxon>
    </lineage>
</organism>
<gene>
    <name evidence="1" type="ORF">MAR_021648</name>
</gene>
<dbReference type="EMBL" id="CP111016">
    <property type="protein sequence ID" value="WAR06279.1"/>
    <property type="molecule type" value="Genomic_DNA"/>
</dbReference>
<sequence>MKAKGTYDGFMKSICTAAQFDQQYTAHFLRVAAIQTMNDAGFEKFNSPPVRLIDCSEAISPNI</sequence>
<name>A0ABY7EAZ0_MYAAR</name>